<dbReference type="GO" id="GO:0016020">
    <property type="term" value="C:membrane"/>
    <property type="evidence" value="ECO:0007669"/>
    <property type="project" value="TreeGrafter"/>
</dbReference>
<dbReference type="GO" id="GO:0004467">
    <property type="term" value="F:long-chain fatty acid-CoA ligase activity"/>
    <property type="evidence" value="ECO:0007669"/>
    <property type="project" value="UniProtKB-EC"/>
</dbReference>
<reference evidence="5 6" key="1">
    <citation type="submission" date="2018-03" db="EMBL/GenBank/DDBJ databases">
        <title>Aeromonas veronii whole genome sequencing and analysis.</title>
        <authorList>
            <person name="Xie H."/>
            <person name="Liu T."/>
            <person name="Wang K."/>
        </authorList>
    </citation>
    <scope>NUCLEOTIDE SEQUENCE [LARGE SCALE GENOMIC DNA]</scope>
    <source>
        <strain evidence="5 6">XH.VA.1</strain>
    </source>
</reference>
<keyword evidence="2" id="KW-0067">ATP-binding</keyword>
<dbReference type="InterPro" id="IPR000873">
    <property type="entry name" value="AMP-dep_synth/lig_dom"/>
</dbReference>
<gene>
    <name evidence="5" type="ORF">DAA48_23050</name>
</gene>
<dbReference type="InterPro" id="IPR020845">
    <property type="entry name" value="AMP-binding_CS"/>
</dbReference>
<evidence type="ECO:0000313" key="6">
    <source>
        <dbReference type="Proteomes" id="UP000241986"/>
    </source>
</evidence>
<evidence type="ECO:0000256" key="2">
    <source>
        <dbReference type="ARBA" id="ARBA00022840"/>
    </source>
</evidence>
<protein>
    <submittedName>
        <fullName evidence="5">AMP-dependent synthetase</fullName>
    </submittedName>
</protein>
<dbReference type="Pfam" id="PF23562">
    <property type="entry name" value="AMP-binding_C_3"/>
    <property type="match status" value="1"/>
</dbReference>
<keyword evidence="1" id="KW-0547">Nucleotide-binding</keyword>
<dbReference type="Gene3D" id="3.40.50.12780">
    <property type="entry name" value="N-terminal domain of ligase-like"/>
    <property type="match status" value="1"/>
</dbReference>
<evidence type="ECO:0000256" key="3">
    <source>
        <dbReference type="ARBA" id="ARBA00024484"/>
    </source>
</evidence>
<dbReference type="InterPro" id="IPR042099">
    <property type="entry name" value="ANL_N_sf"/>
</dbReference>
<evidence type="ECO:0000256" key="1">
    <source>
        <dbReference type="ARBA" id="ARBA00022741"/>
    </source>
</evidence>
<evidence type="ECO:0000313" key="5">
    <source>
        <dbReference type="EMBL" id="PTH78753.1"/>
    </source>
</evidence>
<dbReference type="Gene3D" id="3.30.300.30">
    <property type="match status" value="1"/>
</dbReference>
<dbReference type="PANTHER" id="PTHR43272">
    <property type="entry name" value="LONG-CHAIN-FATTY-ACID--COA LIGASE"/>
    <property type="match status" value="1"/>
</dbReference>
<dbReference type="SUPFAM" id="SSF56801">
    <property type="entry name" value="Acetyl-CoA synthetase-like"/>
    <property type="match status" value="1"/>
</dbReference>
<dbReference type="GO" id="GO:0005524">
    <property type="term" value="F:ATP binding"/>
    <property type="evidence" value="ECO:0007669"/>
    <property type="project" value="UniProtKB-KW"/>
</dbReference>
<dbReference type="PANTHER" id="PTHR43272:SF33">
    <property type="entry name" value="AMP-BINDING DOMAIN-CONTAINING PROTEIN-RELATED"/>
    <property type="match status" value="1"/>
</dbReference>
<dbReference type="Pfam" id="PF00501">
    <property type="entry name" value="AMP-binding"/>
    <property type="match status" value="1"/>
</dbReference>
<organism evidence="5 6">
    <name type="scientific">Aeromonas veronii</name>
    <dbReference type="NCBI Taxonomy" id="654"/>
    <lineage>
        <taxon>Bacteria</taxon>
        <taxon>Pseudomonadati</taxon>
        <taxon>Pseudomonadota</taxon>
        <taxon>Gammaproteobacteria</taxon>
        <taxon>Aeromonadales</taxon>
        <taxon>Aeromonadaceae</taxon>
        <taxon>Aeromonas</taxon>
    </lineage>
</organism>
<dbReference type="Proteomes" id="UP000241986">
    <property type="component" value="Unassembled WGS sequence"/>
</dbReference>
<sequence>MASSSRIANKLPLEMLYHWERQCPDRTYLRQTINREYVDFTWGEVADEARRMVTALRHLGLVAGDKVALLSKNCAQWFIADLAMQMGQYVSVPIYPTANVDTIEYVLRHSEAKAIFVGKLDDWKSQEAGVPADLLRIAFPYDTMPASHQWDDLLEAHEPIPDSPVQAPDSLLSLVYTSGSTGKPKGAMLSVERYAWSCEKLVETVSLSQADRGFSYLPLAHITERVYIYGGSLYGGATIAFPESLDTFIEDVKRCRPTVFISVPRLWAMFRIKIHEKLPQNKLELLLKIPLISGLIKRKLQKGLGLDQARVLGCGSAPVSPALLEWYLSIGLKVTEAWGMTENHAYSTINYPFRADKIGTVGKAGIGVTIKISDEGEILCRCEGMMLGYYKDAEHSAEAIDAEGWLHTGDMGKLDKEGYLTITGRMKDVFKTAKGKYVAPVPIEGLLGQEPIIEQLCVIGYGMPQPIALVQLAESAMKGNREEVNARLEAARVRVNDQLESHAKIRGILVVKTPWNIENGVLTPTMKIKRHLLEQKYAQVGDRWPSSQVVVWEE</sequence>
<dbReference type="PROSITE" id="PS00455">
    <property type="entry name" value="AMP_BINDING"/>
    <property type="match status" value="1"/>
</dbReference>
<proteinExistence type="predicted"/>
<feature type="domain" description="AMP-dependent synthetase/ligase" evidence="4">
    <location>
        <begin position="19"/>
        <end position="390"/>
    </location>
</feature>
<comment type="caution">
    <text evidence="5">The sequence shown here is derived from an EMBL/GenBank/DDBJ whole genome shotgun (WGS) entry which is preliminary data.</text>
</comment>
<dbReference type="EMBL" id="PZKL01000046">
    <property type="protein sequence ID" value="PTH78753.1"/>
    <property type="molecule type" value="Genomic_DNA"/>
</dbReference>
<accession>A0A2T4MW02</accession>
<dbReference type="AlphaFoldDB" id="A0A2T4MW02"/>
<comment type="catalytic activity">
    <reaction evidence="3">
        <text>a long-chain fatty acid + ATP + CoA = a long-chain fatty acyl-CoA + AMP + diphosphate</text>
        <dbReference type="Rhea" id="RHEA:15421"/>
        <dbReference type="ChEBI" id="CHEBI:30616"/>
        <dbReference type="ChEBI" id="CHEBI:33019"/>
        <dbReference type="ChEBI" id="CHEBI:57287"/>
        <dbReference type="ChEBI" id="CHEBI:57560"/>
        <dbReference type="ChEBI" id="CHEBI:83139"/>
        <dbReference type="ChEBI" id="CHEBI:456215"/>
        <dbReference type="EC" id="6.2.1.3"/>
    </reaction>
    <physiologicalReaction direction="left-to-right" evidence="3">
        <dbReference type="Rhea" id="RHEA:15422"/>
    </physiologicalReaction>
</comment>
<dbReference type="RefSeq" id="WP_107684920.1">
    <property type="nucleotide sequence ID" value="NZ_PZKL01000046.1"/>
</dbReference>
<dbReference type="InterPro" id="IPR045851">
    <property type="entry name" value="AMP-bd_C_sf"/>
</dbReference>
<name>A0A2T4MW02_AERVE</name>
<evidence type="ECO:0000259" key="4">
    <source>
        <dbReference type="Pfam" id="PF00501"/>
    </source>
</evidence>